<evidence type="ECO:0000313" key="2">
    <source>
        <dbReference type="EMBL" id="MBC8630003.1"/>
    </source>
</evidence>
<dbReference type="Pfam" id="PF01381">
    <property type="entry name" value="HTH_3"/>
    <property type="match status" value="1"/>
</dbReference>
<feature type="domain" description="HTH cro/C1-type" evidence="1">
    <location>
        <begin position="10"/>
        <end position="37"/>
    </location>
</feature>
<dbReference type="PROSITE" id="PS50943">
    <property type="entry name" value="HTH_CROC1"/>
    <property type="match status" value="1"/>
</dbReference>
<dbReference type="EMBL" id="JACRTP010000011">
    <property type="protein sequence ID" value="MBC8630003.1"/>
    <property type="molecule type" value="Genomic_DNA"/>
</dbReference>
<evidence type="ECO:0000313" key="3">
    <source>
        <dbReference type="Proteomes" id="UP000661649"/>
    </source>
</evidence>
<sequence>MEKKTIGGFIAALRKVNGMTQKDLAERLNVSDKTVSSFI</sequence>
<comment type="caution">
    <text evidence="2">The sequence shown here is derived from an EMBL/GenBank/DDBJ whole genome shotgun (WGS) entry which is preliminary data.</text>
</comment>
<accession>A0ABR7PF93</accession>
<dbReference type="InterPro" id="IPR010982">
    <property type="entry name" value="Lambda_DNA-bd_dom_sf"/>
</dbReference>
<dbReference type="RefSeq" id="WP_117457956.1">
    <property type="nucleotide sequence ID" value="NZ_JACRTP010000011.1"/>
</dbReference>
<gene>
    <name evidence="2" type="ORF">H8712_15585</name>
</gene>
<dbReference type="Gene3D" id="1.10.260.40">
    <property type="entry name" value="lambda repressor-like DNA-binding domains"/>
    <property type="match status" value="1"/>
</dbReference>
<dbReference type="Proteomes" id="UP000661649">
    <property type="component" value="Unassembled WGS sequence"/>
</dbReference>
<dbReference type="SUPFAM" id="SSF47413">
    <property type="entry name" value="lambda repressor-like DNA-binding domains"/>
    <property type="match status" value="1"/>
</dbReference>
<protein>
    <submittedName>
        <fullName evidence="2">Helix-turn-helix transcriptional regulator</fullName>
    </submittedName>
</protein>
<organism evidence="2 3">
    <name type="scientific">Blautia stercoris</name>
    <dbReference type="NCBI Taxonomy" id="871664"/>
    <lineage>
        <taxon>Bacteria</taxon>
        <taxon>Bacillati</taxon>
        <taxon>Bacillota</taxon>
        <taxon>Clostridia</taxon>
        <taxon>Lachnospirales</taxon>
        <taxon>Lachnospiraceae</taxon>
        <taxon>Blautia</taxon>
    </lineage>
</organism>
<name>A0ABR7PF93_9FIRM</name>
<reference evidence="2 3" key="1">
    <citation type="submission" date="2020-08" db="EMBL/GenBank/DDBJ databases">
        <title>Genome public.</title>
        <authorList>
            <person name="Liu C."/>
            <person name="Sun Q."/>
        </authorList>
    </citation>
    <scope>NUCLEOTIDE SEQUENCE [LARGE SCALE GENOMIC DNA]</scope>
    <source>
        <strain evidence="2 3">3_YM_SP_D4_24.mj</strain>
    </source>
</reference>
<evidence type="ECO:0000259" key="1">
    <source>
        <dbReference type="PROSITE" id="PS50943"/>
    </source>
</evidence>
<dbReference type="InterPro" id="IPR001387">
    <property type="entry name" value="Cro/C1-type_HTH"/>
</dbReference>
<proteinExistence type="predicted"/>
<keyword evidence="3" id="KW-1185">Reference proteome</keyword>
<dbReference type="CDD" id="cd00093">
    <property type="entry name" value="HTH_XRE"/>
    <property type="match status" value="1"/>
</dbReference>